<keyword evidence="2" id="KW-1185">Reference proteome</keyword>
<protein>
    <submittedName>
        <fullName evidence="1">Uncharacterized protein</fullName>
    </submittedName>
</protein>
<dbReference type="AlphaFoldDB" id="A0A392QK41"/>
<evidence type="ECO:0000313" key="1">
    <source>
        <dbReference type="EMBL" id="MCI24254.1"/>
    </source>
</evidence>
<proteinExistence type="predicted"/>
<organism evidence="1 2">
    <name type="scientific">Trifolium medium</name>
    <dbReference type="NCBI Taxonomy" id="97028"/>
    <lineage>
        <taxon>Eukaryota</taxon>
        <taxon>Viridiplantae</taxon>
        <taxon>Streptophyta</taxon>
        <taxon>Embryophyta</taxon>
        <taxon>Tracheophyta</taxon>
        <taxon>Spermatophyta</taxon>
        <taxon>Magnoliopsida</taxon>
        <taxon>eudicotyledons</taxon>
        <taxon>Gunneridae</taxon>
        <taxon>Pentapetalae</taxon>
        <taxon>rosids</taxon>
        <taxon>fabids</taxon>
        <taxon>Fabales</taxon>
        <taxon>Fabaceae</taxon>
        <taxon>Papilionoideae</taxon>
        <taxon>50 kb inversion clade</taxon>
        <taxon>NPAAA clade</taxon>
        <taxon>Hologalegina</taxon>
        <taxon>IRL clade</taxon>
        <taxon>Trifolieae</taxon>
        <taxon>Trifolium</taxon>
    </lineage>
</organism>
<accession>A0A392QK41</accession>
<name>A0A392QK41_9FABA</name>
<reference evidence="1 2" key="1">
    <citation type="journal article" date="2018" name="Front. Plant Sci.">
        <title>Red Clover (Trifolium pratense) and Zigzag Clover (T. medium) - A Picture of Genomic Similarities and Differences.</title>
        <authorList>
            <person name="Dluhosova J."/>
            <person name="Istvanek J."/>
            <person name="Nedelnik J."/>
            <person name="Repkova J."/>
        </authorList>
    </citation>
    <scope>NUCLEOTIDE SEQUENCE [LARGE SCALE GENOMIC DNA]</scope>
    <source>
        <strain evidence="2">cv. 10/8</strain>
        <tissue evidence="1">Leaf</tissue>
    </source>
</reference>
<dbReference type="Proteomes" id="UP000265520">
    <property type="component" value="Unassembled WGS sequence"/>
</dbReference>
<evidence type="ECO:0000313" key="2">
    <source>
        <dbReference type="Proteomes" id="UP000265520"/>
    </source>
</evidence>
<dbReference type="EMBL" id="LXQA010140463">
    <property type="protein sequence ID" value="MCI24254.1"/>
    <property type="molecule type" value="Genomic_DNA"/>
</dbReference>
<feature type="non-terminal residue" evidence="1">
    <location>
        <position position="66"/>
    </location>
</feature>
<comment type="caution">
    <text evidence="1">The sequence shown here is derived from an EMBL/GenBank/DDBJ whole genome shotgun (WGS) entry which is preliminary data.</text>
</comment>
<sequence length="66" mass="6954">MVEAEASLGVKPSPSEVSSAAATTAYVSSTSVIISCVVRKNSRTELEEAIAIVYGHELASTFKIHE</sequence>